<accession>A0A382Y131</accession>
<keyword evidence="1" id="KW-0285">Flavoprotein</keyword>
<evidence type="ECO:0000256" key="2">
    <source>
        <dbReference type="ARBA" id="ARBA00023002"/>
    </source>
</evidence>
<dbReference type="EMBL" id="UINC01172146">
    <property type="protein sequence ID" value="SVD77067.1"/>
    <property type="molecule type" value="Genomic_DNA"/>
</dbReference>
<evidence type="ECO:0000313" key="4">
    <source>
        <dbReference type="EMBL" id="SVD77067.1"/>
    </source>
</evidence>
<dbReference type="Gene3D" id="1.20.140.10">
    <property type="entry name" value="Butyryl-CoA Dehydrogenase, subunit A, domain 3"/>
    <property type="match status" value="1"/>
</dbReference>
<dbReference type="InterPro" id="IPR036250">
    <property type="entry name" value="AcylCo_DH-like_C"/>
</dbReference>
<feature type="domain" description="Acyl-CoA dehydrogenase/oxidase C-terminal" evidence="3">
    <location>
        <begin position="3"/>
        <end position="124"/>
    </location>
</feature>
<dbReference type="PANTHER" id="PTHR48083:SF20">
    <property type="entry name" value="LONG-CHAIN SPECIFIC ACYL-COA DEHYDROGENASE, MITOCHONDRIAL"/>
    <property type="match status" value="1"/>
</dbReference>
<keyword evidence="2" id="KW-0560">Oxidoreductase</keyword>
<dbReference type="InterPro" id="IPR006089">
    <property type="entry name" value="Acyl-CoA_DH_CS"/>
</dbReference>
<proteinExistence type="predicted"/>
<evidence type="ECO:0000256" key="1">
    <source>
        <dbReference type="ARBA" id="ARBA00022630"/>
    </source>
</evidence>
<dbReference type="InterPro" id="IPR009075">
    <property type="entry name" value="AcylCo_DH/oxidase_C"/>
</dbReference>
<dbReference type="GO" id="GO:0005737">
    <property type="term" value="C:cytoplasm"/>
    <property type="evidence" value="ECO:0007669"/>
    <property type="project" value="TreeGrafter"/>
</dbReference>
<dbReference type="InterPro" id="IPR050741">
    <property type="entry name" value="Acyl-CoA_dehydrogenase"/>
</dbReference>
<dbReference type="SUPFAM" id="SSF47203">
    <property type="entry name" value="Acyl-CoA dehydrogenase C-terminal domain-like"/>
    <property type="match status" value="1"/>
</dbReference>
<dbReference type="GO" id="GO:0033539">
    <property type="term" value="P:fatty acid beta-oxidation using acyl-CoA dehydrogenase"/>
    <property type="evidence" value="ECO:0007669"/>
    <property type="project" value="TreeGrafter"/>
</dbReference>
<dbReference type="Pfam" id="PF00441">
    <property type="entry name" value="Acyl-CoA_dh_1"/>
    <property type="match status" value="1"/>
</dbReference>
<protein>
    <recommendedName>
        <fullName evidence="3">Acyl-CoA dehydrogenase/oxidase C-terminal domain-containing protein</fullName>
    </recommendedName>
</protein>
<dbReference type="GO" id="GO:0003995">
    <property type="term" value="F:acyl-CoA dehydrogenase activity"/>
    <property type="evidence" value="ECO:0007669"/>
    <property type="project" value="InterPro"/>
</dbReference>
<dbReference type="AlphaFoldDB" id="A0A382Y131"/>
<evidence type="ECO:0000259" key="3">
    <source>
        <dbReference type="Pfam" id="PF00441"/>
    </source>
</evidence>
<sequence length="135" mass="15252">SEGVFRDTLAYVADRELFHKKLTDFQNTQFKLAEIHTDLTVGRCLVDRLLGDYVKGELSAETAAAAKLWTTEMQGRVVDTCLQLFGGWGYMWEYPIARAYAEARVERIVGGSSEVMKSIICKSLFKDRSIKADFS</sequence>
<dbReference type="PROSITE" id="PS00073">
    <property type="entry name" value="ACYL_COA_DH_2"/>
    <property type="match status" value="1"/>
</dbReference>
<organism evidence="4">
    <name type="scientific">marine metagenome</name>
    <dbReference type="NCBI Taxonomy" id="408172"/>
    <lineage>
        <taxon>unclassified sequences</taxon>
        <taxon>metagenomes</taxon>
        <taxon>ecological metagenomes</taxon>
    </lineage>
</organism>
<reference evidence="4" key="1">
    <citation type="submission" date="2018-05" db="EMBL/GenBank/DDBJ databases">
        <authorList>
            <person name="Lanie J.A."/>
            <person name="Ng W.-L."/>
            <person name="Kazmierczak K.M."/>
            <person name="Andrzejewski T.M."/>
            <person name="Davidsen T.M."/>
            <person name="Wayne K.J."/>
            <person name="Tettelin H."/>
            <person name="Glass J.I."/>
            <person name="Rusch D."/>
            <person name="Podicherti R."/>
            <person name="Tsui H.-C.T."/>
            <person name="Winkler M.E."/>
        </authorList>
    </citation>
    <scope>NUCLEOTIDE SEQUENCE</scope>
</reference>
<dbReference type="PANTHER" id="PTHR48083">
    <property type="entry name" value="MEDIUM-CHAIN SPECIFIC ACYL-COA DEHYDROGENASE, MITOCHONDRIAL-RELATED"/>
    <property type="match status" value="1"/>
</dbReference>
<gene>
    <name evidence="4" type="ORF">METZ01_LOCUS429921</name>
</gene>
<name>A0A382Y131_9ZZZZ</name>
<dbReference type="GO" id="GO:0050660">
    <property type="term" value="F:flavin adenine dinucleotide binding"/>
    <property type="evidence" value="ECO:0007669"/>
    <property type="project" value="TreeGrafter"/>
</dbReference>
<feature type="non-terminal residue" evidence="4">
    <location>
        <position position="1"/>
    </location>
</feature>